<sequence length="118" mass="13050">MVKTSVVFSAIVLIVFVLAISEITNVRGLCEKPSQTWSGNCGNTGHCDGQCKSWEKATHGACHVRGGKHMCFCYFSRCPNAEKIAQDKLKAKELAHDKLKDKKLDDNAEKVVPHVEHP</sequence>
<dbReference type="Proteomes" id="UP001055811">
    <property type="component" value="Linkage Group LG04"/>
</dbReference>
<evidence type="ECO:0000313" key="2">
    <source>
        <dbReference type="Proteomes" id="UP001055811"/>
    </source>
</evidence>
<dbReference type="EMBL" id="CM042012">
    <property type="protein sequence ID" value="KAI3753293.1"/>
    <property type="molecule type" value="Genomic_DNA"/>
</dbReference>
<protein>
    <submittedName>
        <fullName evidence="1">Uncharacterized protein</fullName>
    </submittedName>
</protein>
<keyword evidence="2" id="KW-1185">Reference proteome</keyword>
<reference evidence="1 2" key="2">
    <citation type="journal article" date="2022" name="Mol. Ecol. Resour.">
        <title>The genomes of chicory, endive, great burdock and yacon provide insights into Asteraceae paleo-polyploidization history and plant inulin production.</title>
        <authorList>
            <person name="Fan W."/>
            <person name="Wang S."/>
            <person name="Wang H."/>
            <person name="Wang A."/>
            <person name="Jiang F."/>
            <person name="Liu H."/>
            <person name="Zhao H."/>
            <person name="Xu D."/>
            <person name="Zhang Y."/>
        </authorList>
    </citation>
    <scope>NUCLEOTIDE SEQUENCE [LARGE SCALE GENOMIC DNA]</scope>
    <source>
        <strain evidence="2">cv. Punajuju</strain>
        <tissue evidence="1">Leaves</tissue>
    </source>
</reference>
<evidence type="ECO:0000313" key="1">
    <source>
        <dbReference type="EMBL" id="KAI3753293.1"/>
    </source>
</evidence>
<gene>
    <name evidence="1" type="ORF">L2E82_25342</name>
</gene>
<organism evidence="1 2">
    <name type="scientific">Cichorium intybus</name>
    <name type="common">Chicory</name>
    <dbReference type="NCBI Taxonomy" id="13427"/>
    <lineage>
        <taxon>Eukaryota</taxon>
        <taxon>Viridiplantae</taxon>
        <taxon>Streptophyta</taxon>
        <taxon>Embryophyta</taxon>
        <taxon>Tracheophyta</taxon>
        <taxon>Spermatophyta</taxon>
        <taxon>Magnoliopsida</taxon>
        <taxon>eudicotyledons</taxon>
        <taxon>Gunneridae</taxon>
        <taxon>Pentapetalae</taxon>
        <taxon>asterids</taxon>
        <taxon>campanulids</taxon>
        <taxon>Asterales</taxon>
        <taxon>Asteraceae</taxon>
        <taxon>Cichorioideae</taxon>
        <taxon>Cichorieae</taxon>
        <taxon>Cichoriinae</taxon>
        <taxon>Cichorium</taxon>
    </lineage>
</organism>
<reference evidence="2" key="1">
    <citation type="journal article" date="2022" name="Mol. Ecol. Resour.">
        <title>The genomes of chicory, endive, great burdock and yacon provide insights into Asteraceae palaeo-polyploidization history and plant inulin production.</title>
        <authorList>
            <person name="Fan W."/>
            <person name="Wang S."/>
            <person name="Wang H."/>
            <person name="Wang A."/>
            <person name="Jiang F."/>
            <person name="Liu H."/>
            <person name="Zhao H."/>
            <person name="Xu D."/>
            <person name="Zhang Y."/>
        </authorList>
    </citation>
    <scope>NUCLEOTIDE SEQUENCE [LARGE SCALE GENOMIC DNA]</scope>
    <source>
        <strain evidence="2">cv. Punajuju</strain>
    </source>
</reference>
<comment type="caution">
    <text evidence="1">The sequence shown here is derived from an EMBL/GenBank/DDBJ whole genome shotgun (WGS) entry which is preliminary data.</text>
</comment>
<accession>A0ACB9E2S6</accession>
<proteinExistence type="predicted"/>
<name>A0ACB9E2S6_CICIN</name>